<dbReference type="EMBL" id="FNCS01000002">
    <property type="protein sequence ID" value="SDG38499.1"/>
    <property type="molecule type" value="Genomic_DNA"/>
</dbReference>
<dbReference type="STRING" id="440168.SAMN04487974_102327"/>
<dbReference type="AlphaFoldDB" id="A0A1G7TUT1"/>
<keyword evidence="2" id="KW-1185">Reference proteome</keyword>
<name>A0A1G7TUT1_9HYPH</name>
<gene>
    <name evidence="1" type="ORF">SAMN04487974_102327</name>
</gene>
<proteinExistence type="predicted"/>
<protein>
    <submittedName>
        <fullName evidence="1">Uncharacterized protein</fullName>
    </submittedName>
</protein>
<evidence type="ECO:0000313" key="2">
    <source>
        <dbReference type="Proteomes" id="UP000199495"/>
    </source>
</evidence>
<accession>A0A1G7TUT1</accession>
<sequence length="67" mass="7865">MAEFEYRGYRVRTVFEKDWRAKVWPPLRPVQLAERVKATRSEGERACRHRATAAIDEVIDVHGVRTP</sequence>
<reference evidence="1 2" key="1">
    <citation type="submission" date="2016-10" db="EMBL/GenBank/DDBJ databases">
        <authorList>
            <person name="de Groot N.N."/>
        </authorList>
    </citation>
    <scope>NUCLEOTIDE SEQUENCE [LARGE SCALE GENOMIC DNA]</scope>
    <source>
        <strain evidence="1 2">CGMCC 1.10267</strain>
    </source>
</reference>
<dbReference type="Proteomes" id="UP000199495">
    <property type="component" value="Unassembled WGS sequence"/>
</dbReference>
<evidence type="ECO:0000313" key="1">
    <source>
        <dbReference type="EMBL" id="SDG38499.1"/>
    </source>
</evidence>
<organism evidence="1 2">
    <name type="scientific">Pelagibacterium luteolum</name>
    <dbReference type="NCBI Taxonomy" id="440168"/>
    <lineage>
        <taxon>Bacteria</taxon>
        <taxon>Pseudomonadati</taxon>
        <taxon>Pseudomonadota</taxon>
        <taxon>Alphaproteobacteria</taxon>
        <taxon>Hyphomicrobiales</taxon>
        <taxon>Devosiaceae</taxon>
        <taxon>Pelagibacterium</taxon>
    </lineage>
</organism>